<dbReference type="AlphaFoldDB" id="A0A8T0FBF1"/>
<keyword evidence="2" id="KW-0812">Transmembrane</keyword>
<dbReference type="PANTHER" id="PTHR33444">
    <property type="entry name" value="SI:DKEY-19B23.12-RELATED"/>
    <property type="match status" value="1"/>
</dbReference>
<evidence type="ECO:0000256" key="1">
    <source>
        <dbReference type="SAM" id="MobiDB-lite"/>
    </source>
</evidence>
<feature type="transmembrane region" description="Helical" evidence="2">
    <location>
        <begin position="119"/>
        <end position="140"/>
    </location>
</feature>
<dbReference type="PANTHER" id="PTHR33444:SF2">
    <property type="entry name" value="MARVEL DOMAIN-CONTAINING PROTEIN"/>
    <property type="match status" value="1"/>
</dbReference>
<feature type="transmembrane region" description="Helical" evidence="2">
    <location>
        <begin position="385"/>
        <end position="403"/>
    </location>
</feature>
<dbReference type="EMBL" id="JABXBU010000012">
    <property type="protein sequence ID" value="KAF8788604.1"/>
    <property type="molecule type" value="Genomic_DNA"/>
</dbReference>
<evidence type="ECO:0000313" key="4">
    <source>
        <dbReference type="Proteomes" id="UP000807504"/>
    </source>
</evidence>
<accession>A0A8T0FBF1</accession>
<protein>
    <submittedName>
        <fullName evidence="3">Uncharacterized protein</fullName>
    </submittedName>
</protein>
<feature type="compositionally biased region" description="Basic and acidic residues" evidence="1">
    <location>
        <begin position="43"/>
        <end position="53"/>
    </location>
</feature>
<keyword evidence="2" id="KW-1133">Transmembrane helix</keyword>
<reference evidence="3" key="1">
    <citation type="journal article" date="2020" name="bioRxiv">
        <title>Chromosome-level reference genome of the European wasp spider Argiope bruennichi: a resource for studies on range expansion and evolutionary adaptation.</title>
        <authorList>
            <person name="Sheffer M.M."/>
            <person name="Hoppe A."/>
            <person name="Krehenwinkel H."/>
            <person name="Uhl G."/>
            <person name="Kuss A.W."/>
            <person name="Jensen L."/>
            <person name="Jensen C."/>
            <person name="Gillespie R.G."/>
            <person name="Hoff K.J."/>
            <person name="Prost S."/>
        </authorList>
    </citation>
    <scope>NUCLEOTIDE SEQUENCE</scope>
</reference>
<feature type="transmembrane region" description="Helical" evidence="2">
    <location>
        <begin position="87"/>
        <end position="107"/>
    </location>
</feature>
<feature type="region of interest" description="Disordered" evidence="1">
    <location>
        <begin position="1"/>
        <end position="60"/>
    </location>
</feature>
<sequence>MLGDTPNEITNEPTLHPGSPTRTTSSPAILGIPNDESSSQDNSGEHVENDRNNEQQTDGSRSTRCSAFIDLYRDSVIEYRNSRFIHFFQFLFSLIPISGIIMAIIYAEECPASPTLPALGAILGALGVIFMGFWTAGTVYEQRGRTFFDQPKSILSICITLLFLVALDVYLLGHMSPSFDEFEKHYCNQTFYRYTILKNILTALAIVLGAIFYLPGNLSFIYSCFCNCCEPQPATANFTLISTWLPGKLIFLSNLPENIHCRSTVNRASVRVNAATRCSTPTQDRNLDASSKLLIRSYPEYSAIGVTVPANGQSLDPEETEQTVDEVASTGCGAFWKWYTKTAISFRNSSYIHILQFVFSYMPVSAIIMGLIFNNECPQVSFLPLLVTVLGIVGIVCIGLWIAHSYCEHCGTACSTFLKCSISVSFVLLVSMVAMETYIIGCISPSFDTSAQEYCSKTFYFYVIYKEVVSAGALILVALLYFPGSGLHTCCRDCSAPSPASAFFPGP</sequence>
<comment type="caution">
    <text evidence="3">The sequence shown here is derived from an EMBL/GenBank/DDBJ whole genome shotgun (WGS) entry which is preliminary data.</text>
</comment>
<reference evidence="3" key="2">
    <citation type="submission" date="2020-06" db="EMBL/GenBank/DDBJ databases">
        <authorList>
            <person name="Sheffer M."/>
        </authorList>
    </citation>
    <scope>NUCLEOTIDE SEQUENCE</scope>
</reference>
<feature type="transmembrane region" description="Helical" evidence="2">
    <location>
        <begin position="459"/>
        <end position="482"/>
    </location>
</feature>
<organism evidence="3 4">
    <name type="scientific">Argiope bruennichi</name>
    <name type="common">Wasp spider</name>
    <name type="synonym">Aranea bruennichi</name>
    <dbReference type="NCBI Taxonomy" id="94029"/>
    <lineage>
        <taxon>Eukaryota</taxon>
        <taxon>Metazoa</taxon>
        <taxon>Ecdysozoa</taxon>
        <taxon>Arthropoda</taxon>
        <taxon>Chelicerata</taxon>
        <taxon>Arachnida</taxon>
        <taxon>Araneae</taxon>
        <taxon>Araneomorphae</taxon>
        <taxon>Entelegynae</taxon>
        <taxon>Araneoidea</taxon>
        <taxon>Araneidae</taxon>
        <taxon>Argiope</taxon>
    </lineage>
</organism>
<evidence type="ECO:0000256" key="2">
    <source>
        <dbReference type="SAM" id="Phobius"/>
    </source>
</evidence>
<feature type="transmembrane region" description="Helical" evidence="2">
    <location>
        <begin position="191"/>
        <end position="214"/>
    </location>
</feature>
<feature type="transmembrane region" description="Helical" evidence="2">
    <location>
        <begin position="424"/>
        <end position="447"/>
    </location>
</feature>
<feature type="transmembrane region" description="Helical" evidence="2">
    <location>
        <begin position="351"/>
        <end position="373"/>
    </location>
</feature>
<evidence type="ECO:0000313" key="3">
    <source>
        <dbReference type="EMBL" id="KAF8788604.1"/>
    </source>
</evidence>
<dbReference type="Proteomes" id="UP000807504">
    <property type="component" value="Unassembled WGS sequence"/>
</dbReference>
<feature type="transmembrane region" description="Helical" evidence="2">
    <location>
        <begin position="152"/>
        <end position="171"/>
    </location>
</feature>
<dbReference type="InterPro" id="IPR040350">
    <property type="entry name" value="TMEM272"/>
</dbReference>
<keyword evidence="2" id="KW-0472">Membrane</keyword>
<name>A0A8T0FBF1_ARGBR</name>
<keyword evidence="4" id="KW-1185">Reference proteome</keyword>
<gene>
    <name evidence="3" type="ORF">HNY73_006631</name>
</gene>
<proteinExistence type="predicted"/>